<reference evidence="2" key="2">
    <citation type="submission" date="2021-04" db="EMBL/GenBank/DDBJ databases">
        <authorList>
            <person name="Gilroy R."/>
        </authorList>
    </citation>
    <scope>NUCLEOTIDE SEQUENCE</scope>
    <source>
        <strain evidence="2">CHK169-11906</strain>
    </source>
</reference>
<name>A0A9D2IA70_9BACT</name>
<evidence type="ECO:0000313" key="2">
    <source>
        <dbReference type="EMBL" id="HJA98055.1"/>
    </source>
</evidence>
<feature type="compositionally biased region" description="Basic and acidic residues" evidence="1">
    <location>
        <begin position="60"/>
        <end position="71"/>
    </location>
</feature>
<dbReference type="PROSITE" id="PS51257">
    <property type="entry name" value="PROKAR_LIPOPROTEIN"/>
    <property type="match status" value="1"/>
</dbReference>
<evidence type="ECO:0008006" key="4">
    <source>
        <dbReference type="Google" id="ProtNLM"/>
    </source>
</evidence>
<proteinExistence type="predicted"/>
<sequence>MDKKIKWAMLAMLGFATACSTVKNTGKSAEKENEPDSTRIEEPRIVVMYGVRPPVPVSEVENRTDAEKEADNSNPQPGGETAEIQAEE</sequence>
<dbReference type="Proteomes" id="UP000824259">
    <property type="component" value="Unassembled WGS sequence"/>
</dbReference>
<protein>
    <recommendedName>
        <fullName evidence="4">Lipoprotein</fullName>
    </recommendedName>
</protein>
<reference evidence="2" key="1">
    <citation type="journal article" date="2021" name="PeerJ">
        <title>Extensive microbial diversity within the chicken gut microbiome revealed by metagenomics and culture.</title>
        <authorList>
            <person name="Gilroy R."/>
            <person name="Ravi A."/>
            <person name="Getino M."/>
            <person name="Pursley I."/>
            <person name="Horton D.L."/>
            <person name="Alikhan N.F."/>
            <person name="Baker D."/>
            <person name="Gharbi K."/>
            <person name="Hall N."/>
            <person name="Watson M."/>
            <person name="Adriaenssens E.M."/>
            <person name="Foster-Nyarko E."/>
            <person name="Jarju S."/>
            <person name="Secka A."/>
            <person name="Antonio M."/>
            <person name="Oren A."/>
            <person name="Chaudhuri R.R."/>
            <person name="La Ragione R."/>
            <person name="Hildebrand F."/>
            <person name="Pallen M.J."/>
        </authorList>
    </citation>
    <scope>NUCLEOTIDE SEQUENCE</scope>
    <source>
        <strain evidence="2">CHK169-11906</strain>
    </source>
</reference>
<feature type="region of interest" description="Disordered" evidence="1">
    <location>
        <begin position="52"/>
        <end position="88"/>
    </location>
</feature>
<comment type="caution">
    <text evidence="2">The sequence shown here is derived from an EMBL/GenBank/DDBJ whole genome shotgun (WGS) entry which is preliminary data.</text>
</comment>
<accession>A0A9D2IA70</accession>
<dbReference type="EMBL" id="DWYR01000002">
    <property type="protein sequence ID" value="HJA98055.1"/>
    <property type="molecule type" value="Genomic_DNA"/>
</dbReference>
<evidence type="ECO:0000313" key="3">
    <source>
        <dbReference type="Proteomes" id="UP000824259"/>
    </source>
</evidence>
<gene>
    <name evidence="2" type="ORF">H9779_00410</name>
</gene>
<organism evidence="2 3">
    <name type="scientific">Candidatus Alistipes avicola</name>
    <dbReference type="NCBI Taxonomy" id="2838432"/>
    <lineage>
        <taxon>Bacteria</taxon>
        <taxon>Pseudomonadati</taxon>
        <taxon>Bacteroidota</taxon>
        <taxon>Bacteroidia</taxon>
        <taxon>Bacteroidales</taxon>
        <taxon>Rikenellaceae</taxon>
        <taxon>Alistipes</taxon>
    </lineage>
</organism>
<dbReference type="AlphaFoldDB" id="A0A9D2IA70"/>
<evidence type="ECO:0000256" key="1">
    <source>
        <dbReference type="SAM" id="MobiDB-lite"/>
    </source>
</evidence>